<sequence>MLGRKTNEIVHIALFGSPTCEQAAVTSIASIRSSIDTSPSGALNKKQFSLTGVSKCEAILVGVTTLLVGGEATETGAVSGETGHVQLSLHPRISRTAGLSRRRCFFSKVQVRWVHGRWLRQVGRPPRTSPA</sequence>
<dbReference type="Proteomes" id="UP000821845">
    <property type="component" value="Chromosome 7"/>
</dbReference>
<evidence type="ECO:0000313" key="1">
    <source>
        <dbReference type="EMBL" id="KAH6925153.1"/>
    </source>
</evidence>
<organism evidence="1 2">
    <name type="scientific">Hyalomma asiaticum</name>
    <name type="common">Tick</name>
    <dbReference type="NCBI Taxonomy" id="266040"/>
    <lineage>
        <taxon>Eukaryota</taxon>
        <taxon>Metazoa</taxon>
        <taxon>Ecdysozoa</taxon>
        <taxon>Arthropoda</taxon>
        <taxon>Chelicerata</taxon>
        <taxon>Arachnida</taxon>
        <taxon>Acari</taxon>
        <taxon>Parasitiformes</taxon>
        <taxon>Ixodida</taxon>
        <taxon>Ixodoidea</taxon>
        <taxon>Ixodidae</taxon>
        <taxon>Hyalomminae</taxon>
        <taxon>Hyalomma</taxon>
    </lineage>
</organism>
<gene>
    <name evidence="1" type="ORF">HPB50_001375</name>
</gene>
<keyword evidence="2" id="KW-1185">Reference proteome</keyword>
<comment type="caution">
    <text evidence="1">The sequence shown here is derived from an EMBL/GenBank/DDBJ whole genome shotgun (WGS) entry which is preliminary data.</text>
</comment>
<protein>
    <submittedName>
        <fullName evidence="1">Uncharacterized protein</fullName>
    </submittedName>
</protein>
<accession>A0ACB7RRA8</accession>
<name>A0ACB7RRA8_HYAAI</name>
<dbReference type="EMBL" id="CM023487">
    <property type="protein sequence ID" value="KAH6925153.1"/>
    <property type="molecule type" value="Genomic_DNA"/>
</dbReference>
<reference evidence="1" key="1">
    <citation type="submission" date="2020-05" db="EMBL/GenBank/DDBJ databases">
        <title>Large-scale comparative analyses of tick genomes elucidate their genetic diversity and vector capacities.</title>
        <authorList>
            <person name="Jia N."/>
            <person name="Wang J."/>
            <person name="Shi W."/>
            <person name="Du L."/>
            <person name="Sun Y."/>
            <person name="Zhan W."/>
            <person name="Jiang J."/>
            <person name="Wang Q."/>
            <person name="Zhang B."/>
            <person name="Ji P."/>
            <person name="Sakyi L.B."/>
            <person name="Cui X."/>
            <person name="Yuan T."/>
            <person name="Jiang B."/>
            <person name="Yang W."/>
            <person name="Lam T.T.-Y."/>
            <person name="Chang Q."/>
            <person name="Ding S."/>
            <person name="Wang X."/>
            <person name="Zhu J."/>
            <person name="Ruan X."/>
            <person name="Zhao L."/>
            <person name="Wei J."/>
            <person name="Que T."/>
            <person name="Du C."/>
            <person name="Cheng J."/>
            <person name="Dai P."/>
            <person name="Han X."/>
            <person name="Huang E."/>
            <person name="Gao Y."/>
            <person name="Liu J."/>
            <person name="Shao H."/>
            <person name="Ye R."/>
            <person name="Li L."/>
            <person name="Wei W."/>
            <person name="Wang X."/>
            <person name="Wang C."/>
            <person name="Yang T."/>
            <person name="Huo Q."/>
            <person name="Li W."/>
            <person name="Guo W."/>
            <person name="Chen H."/>
            <person name="Zhou L."/>
            <person name="Ni X."/>
            <person name="Tian J."/>
            <person name="Zhou Y."/>
            <person name="Sheng Y."/>
            <person name="Liu T."/>
            <person name="Pan Y."/>
            <person name="Xia L."/>
            <person name="Li J."/>
            <person name="Zhao F."/>
            <person name="Cao W."/>
        </authorList>
    </citation>
    <scope>NUCLEOTIDE SEQUENCE</scope>
    <source>
        <strain evidence="1">Hyas-2018</strain>
    </source>
</reference>
<proteinExistence type="predicted"/>
<evidence type="ECO:0000313" key="2">
    <source>
        <dbReference type="Proteomes" id="UP000821845"/>
    </source>
</evidence>